<proteinExistence type="predicted"/>
<feature type="compositionally biased region" description="Basic and acidic residues" evidence="5">
    <location>
        <begin position="127"/>
        <end position="141"/>
    </location>
</feature>
<feature type="region of interest" description="Disordered" evidence="5">
    <location>
        <begin position="395"/>
        <end position="423"/>
    </location>
</feature>
<dbReference type="CDD" id="cd12284">
    <property type="entry name" value="RRM2_RBM23_RBM39"/>
    <property type="match status" value="1"/>
</dbReference>
<dbReference type="InterPro" id="IPR012677">
    <property type="entry name" value="Nucleotide-bd_a/b_plait_sf"/>
</dbReference>
<protein>
    <recommendedName>
        <fullName evidence="6">RRM domain-containing protein</fullName>
    </recommendedName>
</protein>
<feature type="domain" description="RRM" evidence="6">
    <location>
        <begin position="493"/>
        <end position="577"/>
    </location>
</feature>
<evidence type="ECO:0000256" key="2">
    <source>
        <dbReference type="ARBA" id="ARBA00022737"/>
    </source>
</evidence>
<feature type="compositionally biased region" description="Basic and acidic residues" evidence="5">
    <location>
        <begin position="449"/>
        <end position="459"/>
    </location>
</feature>
<dbReference type="InterPro" id="IPR029123">
    <property type="entry name" value="RBM39_linker"/>
</dbReference>
<keyword evidence="8" id="KW-1185">Reference proteome</keyword>
<dbReference type="Proteomes" id="UP001412239">
    <property type="component" value="Unassembled WGS sequence"/>
</dbReference>
<dbReference type="AlphaFoldDB" id="A0A292PW49"/>
<dbReference type="PROSITE" id="PS50102">
    <property type="entry name" value="RRM"/>
    <property type="match status" value="3"/>
</dbReference>
<feature type="compositionally biased region" description="Basic and acidic residues" evidence="5">
    <location>
        <begin position="14"/>
        <end position="27"/>
    </location>
</feature>
<dbReference type="GO" id="GO:0005634">
    <property type="term" value="C:nucleus"/>
    <property type="evidence" value="ECO:0007669"/>
    <property type="project" value="InterPro"/>
</dbReference>
<feature type="region of interest" description="Disordered" evidence="5">
    <location>
        <begin position="157"/>
        <end position="194"/>
    </location>
</feature>
<dbReference type="CDD" id="cd12283">
    <property type="entry name" value="RRM1_RBM39_like"/>
    <property type="match status" value="1"/>
</dbReference>
<feature type="region of interest" description="Disordered" evidence="5">
    <location>
        <begin position="449"/>
        <end position="471"/>
    </location>
</feature>
<gene>
    <name evidence="7" type="ORF">GSTUAT00005283001</name>
</gene>
<feature type="compositionally biased region" description="Basic and acidic residues" evidence="5">
    <location>
        <begin position="400"/>
        <end position="416"/>
    </location>
</feature>
<dbReference type="FunFam" id="3.30.70.330:FF:000876">
    <property type="entry name" value="RNA splicing factor (Pad-1), putative"/>
    <property type="match status" value="1"/>
</dbReference>
<feature type="region of interest" description="Disordered" evidence="5">
    <location>
        <begin position="1"/>
        <end position="80"/>
    </location>
</feature>
<feature type="domain" description="RRM" evidence="6">
    <location>
        <begin position="296"/>
        <end position="373"/>
    </location>
</feature>
<name>A0A292PW49_9PEZI</name>
<dbReference type="InterPro" id="IPR000504">
    <property type="entry name" value="RRM_dom"/>
</dbReference>
<keyword evidence="2" id="KW-0677">Repeat</keyword>
<feature type="compositionally biased region" description="Basic and acidic residues" evidence="5">
    <location>
        <begin position="157"/>
        <end position="170"/>
    </location>
</feature>
<evidence type="ECO:0000259" key="6">
    <source>
        <dbReference type="PROSITE" id="PS50102"/>
    </source>
</evidence>
<dbReference type="PANTHER" id="PTHR48036">
    <property type="entry name" value="SPLICING FACTOR (PAD-1), PUTATIVE (AFU_ORTHOLOGUE AFUA_1G15810)-RELATED"/>
    <property type="match status" value="1"/>
</dbReference>
<dbReference type="Pfam" id="PF00076">
    <property type="entry name" value="RRM_1"/>
    <property type="match status" value="3"/>
</dbReference>
<evidence type="ECO:0000313" key="7">
    <source>
        <dbReference type="EMBL" id="CUS10667.1"/>
    </source>
</evidence>
<dbReference type="CDD" id="cd12285">
    <property type="entry name" value="RRM3_RBM39_like"/>
    <property type="match status" value="1"/>
</dbReference>
<dbReference type="NCBIfam" id="TIGR01622">
    <property type="entry name" value="SF-CC1"/>
    <property type="match status" value="1"/>
</dbReference>
<evidence type="ECO:0000256" key="1">
    <source>
        <dbReference type="ARBA" id="ARBA00022553"/>
    </source>
</evidence>
<organism evidence="7 8">
    <name type="scientific">Tuber aestivum</name>
    <name type="common">summer truffle</name>
    <dbReference type="NCBI Taxonomy" id="59557"/>
    <lineage>
        <taxon>Eukaryota</taxon>
        <taxon>Fungi</taxon>
        <taxon>Dikarya</taxon>
        <taxon>Ascomycota</taxon>
        <taxon>Pezizomycotina</taxon>
        <taxon>Pezizomycetes</taxon>
        <taxon>Pezizales</taxon>
        <taxon>Tuberaceae</taxon>
        <taxon>Tuber</taxon>
    </lineage>
</organism>
<dbReference type="Pfam" id="PF15519">
    <property type="entry name" value="RBM39linker"/>
    <property type="match status" value="1"/>
</dbReference>
<dbReference type="FunFam" id="3.30.70.330:FF:000354">
    <property type="entry name" value="RNA splicing factor Pad-1"/>
    <property type="match status" value="1"/>
</dbReference>
<dbReference type="SMART" id="SM00360">
    <property type="entry name" value="RRM"/>
    <property type="match status" value="3"/>
</dbReference>
<dbReference type="GO" id="GO:0006397">
    <property type="term" value="P:mRNA processing"/>
    <property type="evidence" value="ECO:0007669"/>
    <property type="project" value="InterPro"/>
</dbReference>
<reference evidence="7" key="1">
    <citation type="submission" date="2015-10" db="EMBL/GenBank/DDBJ databases">
        <authorList>
            <person name="Regsiter A."/>
            <person name="william w."/>
        </authorList>
    </citation>
    <scope>NUCLEOTIDE SEQUENCE</scope>
    <source>
        <strain evidence="7">Montdore</strain>
    </source>
</reference>
<dbReference type="EMBL" id="LN891042">
    <property type="protein sequence ID" value="CUS10667.1"/>
    <property type="molecule type" value="Genomic_DNA"/>
</dbReference>
<dbReference type="FunFam" id="3.30.70.330:FF:000172">
    <property type="entry name" value="RNA splicing factor Pad-1"/>
    <property type="match status" value="1"/>
</dbReference>
<dbReference type="InterPro" id="IPR003954">
    <property type="entry name" value="RRM_euk-type"/>
</dbReference>
<sequence length="592" mass="67242">MSGLDVEALLEASEGTKPRQQPDHHDSAASTPKLDRNGGGSVKSSSSRRDRDRDRDDRSPRSERHRERRRSRSRDSDRYISKTLQTLSSQLGLEITDIISRRRSGRRDSYYDGDEYYESSSRYNRHRSCERDDDRYYSGRGRDRRYRDYYDERDRDDYYRGDRRDRDRRSRSPRRRGGRGRTRSRSPQLTEDERDRRTVFVQQLAARLRTKELITFFEKVGPVKEAQIVKDRVSGRSKGVGYVEFKDEASVPRAIQLTGQKLLGIPIIAQLTEAEKNRQARVSAAEATTTNQIPFHRLYVGNIHFSITESDLQNVFEPFGELEFVQLQKEEGGRSRGYGFVQYRDPNQAREALEKMNGFDLAGRPIRVGLGNDKFTPESTAQMLQRFSGYQGFQGSAFDSRGRGGNDRVGRADDKASGAGASALDDTDVAGVNFNNYSRDLLMRKLARQDEPAPTDKKTKSPAASNGKDLPIRQKLPEKIAKTLPLDVPMASRCVVLKNMFDPAEETGDAWVRDLEDDVKTECENKYGHVVHIALDPNSQGEIYIKFEKVQGGEKAIQGLNGRFFGGRRISASPVVDAVYASLFGRSNSKTI</sequence>
<dbReference type="SMART" id="SM00361">
    <property type="entry name" value="RRM_1"/>
    <property type="match status" value="2"/>
</dbReference>
<dbReference type="Gene3D" id="3.30.70.330">
    <property type="match status" value="3"/>
</dbReference>
<feature type="domain" description="RRM" evidence="6">
    <location>
        <begin position="197"/>
        <end position="287"/>
    </location>
</feature>
<evidence type="ECO:0000256" key="3">
    <source>
        <dbReference type="ARBA" id="ARBA00022884"/>
    </source>
</evidence>
<feature type="compositionally biased region" description="Basic residues" evidence="5">
    <location>
        <begin position="171"/>
        <end position="184"/>
    </location>
</feature>
<feature type="compositionally biased region" description="Basic and acidic residues" evidence="5">
    <location>
        <begin position="47"/>
        <end position="65"/>
    </location>
</feature>
<dbReference type="SUPFAM" id="SSF54928">
    <property type="entry name" value="RNA-binding domain, RBD"/>
    <property type="match status" value="2"/>
</dbReference>
<keyword evidence="3 4" id="KW-0694">RNA-binding</keyword>
<feature type="region of interest" description="Disordered" evidence="5">
    <location>
        <begin position="107"/>
        <end position="141"/>
    </location>
</feature>
<keyword evidence="1" id="KW-0597">Phosphoprotein</keyword>
<dbReference type="InterPro" id="IPR035979">
    <property type="entry name" value="RBD_domain_sf"/>
</dbReference>
<dbReference type="InterPro" id="IPR006509">
    <property type="entry name" value="RBM39_SF"/>
</dbReference>
<evidence type="ECO:0000256" key="5">
    <source>
        <dbReference type="SAM" id="MobiDB-lite"/>
    </source>
</evidence>
<accession>A0A292PW49</accession>
<evidence type="ECO:0000313" key="8">
    <source>
        <dbReference type="Proteomes" id="UP001412239"/>
    </source>
</evidence>
<dbReference type="GO" id="GO:0003723">
    <property type="term" value="F:RNA binding"/>
    <property type="evidence" value="ECO:0007669"/>
    <property type="project" value="UniProtKB-UniRule"/>
</dbReference>
<evidence type="ECO:0000256" key="4">
    <source>
        <dbReference type="PROSITE-ProRule" id="PRU00176"/>
    </source>
</evidence>